<dbReference type="Proteomes" id="UP000183206">
    <property type="component" value="Unassembled WGS sequence"/>
</dbReference>
<dbReference type="EMBL" id="MNVO01000027">
    <property type="protein sequence ID" value="OIO32763.1"/>
    <property type="molecule type" value="Genomic_DNA"/>
</dbReference>
<dbReference type="STRING" id="1805282.AUJ44_01695"/>
<reference evidence="2 3" key="1">
    <citation type="journal article" date="2016" name="Environ. Microbiol.">
        <title>Genomic resolution of a cold subsurface aquifer community provides metabolic insights for novel microbes adapted to high CO concentrations.</title>
        <authorList>
            <person name="Probst A.J."/>
            <person name="Castelle C.J."/>
            <person name="Singh A."/>
            <person name="Brown C.T."/>
            <person name="Anantharaman K."/>
            <person name="Sharon I."/>
            <person name="Hug L.A."/>
            <person name="Burstein D."/>
            <person name="Emerson J.B."/>
            <person name="Thomas B.C."/>
            <person name="Banfield J.F."/>
        </authorList>
    </citation>
    <scope>NUCLEOTIDE SEQUENCE [LARGE SCALE GENOMIC DNA]</scope>
    <source>
        <strain evidence="2">CG1_02_47_685</strain>
    </source>
</reference>
<feature type="transmembrane region" description="Helical" evidence="1">
    <location>
        <begin position="9"/>
        <end position="29"/>
    </location>
</feature>
<sequence length="102" mass="11085">MNTPRNTGGFLKLIVVLIIVIVTLSYFSFDLKTITESSAGQWVMSHATYAWGNYLYPAGGFLWDKVIVGFVWVHVASFFGVDTATSPDGSSLATSTLDVIAM</sequence>
<protein>
    <submittedName>
        <fullName evidence="2">Uncharacterized protein</fullName>
    </submittedName>
</protein>
<evidence type="ECO:0000313" key="3">
    <source>
        <dbReference type="Proteomes" id="UP000183206"/>
    </source>
</evidence>
<name>A0A1J4V9P3_9BACT</name>
<evidence type="ECO:0000313" key="2">
    <source>
        <dbReference type="EMBL" id="OIO32763.1"/>
    </source>
</evidence>
<proteinExistence type="predicted"/>
<dbReference type="AlphaFoldDB" id="A0A1J4V9P3"/>
<keyword evidence="1" id="KW-0472">Membrane</keyword>
<keyword evidence="1" id="KW-1133">Transmembrane helix</keyword>
<accession>A0A1J4V9P3</accession>
<organism evidence="2 3">
    <name type="scientific">Candidatus Nomurabacteria bacterium CG1_02_47_685</name>
    <dbReference type="NCBI Taxonomy" id="1805282"/>
    <lineage>
        <taxon>Bacteria</taxon>
        <taxon>Candidatus Nomuraibacteriota</taxon>
    </lineage>
</organism>
<keyword evidence="1" id="KW-0812">Transmembrane</keyword>
<gene>
    <name evidence="2" type="ORF">AUJ44_01695</name>
</gene>
<comment type="caution">
    <text evidence="2">The sequence shown here is derived from an EMBL/GenBank/DDBJ whole genome shotgun (WGS) entry which is preliminary data.</text>
</comment>
<evidence type="ECO:0000256" key="1">
    <source>
        <dbReference type="SAM" id="Phobius"/>
    </source>
</evidence>